<organism evidence="1 2">
    <name type="scientific">Marinobacter nauticus</name>
    <name type="common">Marinobacter hydrocarbonoclasticus</name>
    <name type="synonym">Marinobacter aquaeolei</name>
    <dbReference type="NCBI Taxonomy" id="2743"/>
    <lineage>
        <taxon>Bacteria</taxon>
        <taxon>Pseudomonadati</taxon>
        <taxon>Pseudomonadota</taxon>
        <taxon>Gammaproteobacteria</taxon>
        <taxon>Pseudomonadales</taxon>
        <taxon>Marinobacteraceae</taxon>
        <taxon>Marinobacter</taxon>
    </lineage>
</organism>
<proteinExistence type="predicted"/>
<accession>A0A368Y8P8</accession>
<protein>
    <submittedName>
        <fullName evidence="1">Uncharacterized protein</fullName>
    </submittedName>
</protein>
<dbReference type="EMBL" id="QPJI01000001">
    <property type="protein sequence ID" value="RCW75217.1"/>
    <property type="molecule type" value="Genomic_DNA"/>
</dbReference>
<sequence>MADDRHSKAIRKRLEQKPPGERLTLEEIRELKKIEAERVNDRIRRGIRPEDQSQVWQQLFAKGRLLPANRRRAAKRYLTGLTALNLNMKGRTAPCWHSTYLHLWENWTWSGDSIMDTTHLLGNRGVYDATNELRRHAPDTPEATHAASYERAVFDLLHHYAVLAQPVPNLQAHDIDHEVDFDLIRQWINESEYLPGGIKTAMLTWLRV</sequence>
<dbReference type="AlphaFoldDB" id="A0A368Y8P8"/>
<comment type="caution">
    <text evidence="1">The sequence shown here is derived from an EMBL/GenBank/DDBJ whole genome shotgun (WGS) entry which is preliminary data.</text>
</comment>
<evidence type="ECO:0000313" key="1">
    <source>
        <dbReference type="EMBL" id="RCW75217.1"/>
    </source>
</evidence>
<dbReference type="Proteomes" id="UP000253647">
    <property type="component" value="Unassembled WGS sequence"/>
</dbReference>
<evidence type="ECO:0000313" key="2">
    <source>
        <dbReference type="Proteomes" id="UP000253647"/>
    </source>
</evidence>
<dbReference type="RefSeq" id="WP_114433458.1">
    <property type="nucleotide sequence ID" value="NZ_QPJI01000001.1"/>
</dbReference>
<name>A0A368Y8P8_MARNT</name>
<reference evidence="1 2" key="1">
    <citation type="submission" date="2018-07" db="EMBL/GenBank/DDBJ databases">
        <title>Freshwater and sediment microbial communities from various areas in North America, analyzing microbe dynamics in response to fracking.</title>
        <authorList>
            <person name="Lamendella R."/>
        </authorList>
    </citation>
    <scope>NUCLEOTIDE SEQUENCE [LARGE SCALE GENOMIC DNA]</scope>
    <source>
        <strain evidence="1 2">105B</strain>
    </source>
</reference>
<gene>
    <name evidence="1" type="ORF">DET61_101212</name>
</gene>